<keyword evidence="3" id="KW-0808">Transferase</keyword>
<sequence>MSQVKIPVDLILSKMADNAEKVQSRAHKASEVLLGELDTDLAKTPYDVVYREDRVQLKHYRPRTKIRYRTPLLVVYALINRETMLDLQPGRSVVERFLDAGIDLYMIDWGYPTRKDRFLGFDEHINGYMDDIVDLIRERNETDKINLMGICMGGTFSVIYSALHPEKIKNLVTTVTPTNFDTKKGLLHVWMEHIDVDRVVDTFGNLPADMMNFGFLLLNPARLMIDKYVGFMENIDNKQFVENFVRMDKWIFDSPDLPGEVFRQFVKDCYQGNKLLKNQLEVGGQRVDLNRLTMPLLNIYGKYDHLVPPEACEKLIDHVGSKDTENLCLNTGHIGIYVSSKYQEAFAPKIASWLKARDGMPERKPRSIKTAATSSAAVVQPISSKKKASGKRSRNTTEEDAFQVEPASDAKAMGNAR</sequence>
<dbReference type="AlphaFoldDB" id="A0A5K7ZQY6"/>
<dbReference type="RefSeq" id="WP_155312817.1">
    <property type="nucleotide sequence ID" value="NZ_AP021876.1"/>
</dbReference>
<evidence type="ECO:0000256" key="6">
    <source>
        <dbReference type="ARBA" id="ARBA00033356"/>
    </source>
</evidence>
<dbReference type="PANTHER" id="PTHR36837:SF2">
    <property type="entry name" value="POLY(3-HYDROXYALKANOATE) POLYMERASE SUBUNIT PHAC"/>
    <property type="match status" value="1"/>
</dbReference>
<keyword evidence="5" id="KW-0012">Acyltransferase</keyword>
<evidence type="ECO:0000256" key="5">
    <source>
        <dbReference type="ARBA" id="ARBA00023315"/>
    </source>
</evidence>
<evidence type="ECO:0000313" key="9">
    <source>
        <dbReference type="EMBL" id="BBO82510.1"/>
    </source>
</evidence>
<dbReference type="KEGG" id="dov:DSCO28_30760"/>
<dbReference type="Pfam" id="PF00561">
    <property type="entry name" value="Abhydrolase_1"/>
    <property type="match status" value="1"/>
</dbReference>
<feature type="compositionally biased region" description="Basic residues" evidence="7">
    <location>
        <begin position="384"/>
        <end position="394"/>
    </location>
</feature>
<feature type="region of interest" description="Disordered" evidence="7">
    <location>
        <begin position="357"/>
        <end position="417"/>
    </location>
</feature>
<organism evidence="9 10">
    <name type="scientific">Desulfosarcina ovata subsp. sediminis</name>
    <dbReference type="NCBI Taxonomy" id="885957"/>
    <lineage>
        <taxon>Bacteria</taxon>
        <taxon>Pseudomonadati</taxon>
        <taxon>Thermodesulfobacteriota</taxon>
        <taxon>Desulfobacteria</taxon>
        <taxon>Desulfobacterales</taxon>
        <taxon>Desulfosarcinaceae</taxon>
        <taxon>Desulfosarcina</taxon>
    </lineage>
</organism>
<dbReference type="InterPro" id="IPR000073">
    <property type="entry name" value="AB_hydrolase_1"/>
</dbReference>
<feature type="domain" description="AB hydrolase-1" evidence="8">
    <location>
        <begin position="72"/>
        <end position="336"/>
    </location>
</feature>
<comment type="pathway">
    <text evidence="1">Biopolymer metabolism; poly-(R)-3-hydroxybutanoate biosynthesis.</text>
</comment>
<evidence type="ECO:0000259" key="8">
    <source>
        <dbReference type="Pfam" id="PF00561"/>
    </source>
</evidence>
<dbReference type="Proteomes" id="UP000425960">
    <property type="component" value="Chromosome"/>
</dbReference>
<name>A0A5K7ZQY6_9BACT</name>
<evidence type="ECO:0000313" key="10">
    <source>
        <dbReference type="Proteomes" id="UP000425960"/>
    </source>
</evidence>
<dbReference type="GO" id="GO:0016746">
    <property type="term" value="F:acyltransferase activity"/>
    <property type="evidence" value="ECO:0007669"/>
    <property type="project" value="UniProtKB-KW"/>
</dbReference>
<dbReference type="InterPro" id="IPR010125">
    <property type="entry name" value="PHA_synth_III_C"/>
</dbReference>
<dbReference type="InterPro" id="IPR029058">
    <property type="entry name" value="AB_hydrolase_fold"/>
</dbReference>
<evidence type="ECO:0000256" key="7">
    <source>
        <dbReference type="SAM" id="MobiDB-lite"/>
    </source>
</evidence>
<accession>A0A5K7ZQY6</accession>
<evidence type="ECO:0000256" key="1">
    <source>
        <dbReference type="ARBA" id="ARBA00004683"/>
    </source>
</evidence>
<dbReference type="Gene3D" id="3.40.50.1820">
    <property type="entry name" value="alpha/beta hydrolase"/>
    <property type="match status" value="1"/>
</dbReference>
<keyword evidence="4" id="KW-0583">PHB biosynthesis</keyword>
<evidence type="ECO:0000256" key="4">
    <source>
        <dbReference type="ARBA" id="ARBA00022752"/>
    </source>
</evidence>
<proteinExistence type="predicted"/>
<dbReference type="PANTHER" id="PTHR36837">
    <property type="entry name" value="POLY(3-HYDROXYALKANOATE) POLYMERASE SUBUNIT PHAC"/>
    <property type="match status" value="1"/>
</dbReference>
<dbReference type="InterPro" id="IPR051321">
    <property type="entry name" value="PHA/PHB_synthase"/>
</dbReference>
<evidence type="ECO:0000256" key="3">
    <source>
        <dbReference type="ARBA" id="ARBA00022679"/>
    </source>
</evidence>
<dbReference type="GO" id="GO:0042619">
    <property type="term" value="P:poly-hydroxybutyrate biosynthetic process"/>
    <property type="evidence" value="ECO:0007669"/>
    <property type="project" value="UniProtKB-KW"/>
</dbReference>
<gene>
    <name evidence="9" type="primary">phbC_2</name>
    <name evidence="9" type="ORF">DSCO28_30760</name>
</gene>
<evidence type="ECO:0000256" key="2">
    <source>
        <dbReference type="ARBA" id="ARBA00019065"/>
    </source>
</evidence>
<dbReference type="SUPFAM" id="SSF53474">
    <property type="entry name" value="alpha/beta-Hydrolases"/>
    <property type="match status" value="1"/>
</dbReference>
<protein>
    <recommendedName>
        <fullName evidence="2">Poly(3-hydroxyalkanoate) polymerase subunit PhaC</fullName>
    </recommendedName>
    <alternativeName>
        <fullName evidence="6">PHB synthase subunit PhaC</fullName>
    </alternativeName>
</protein>
<dbReference type="EMBL" id="AP021876">
    <property type="protein sequence ID" value="BBO82510.1"/>
    <property type="molecule type" value="Genomic_DNA"/>
</dbReference>
<dbReference type="NCBIfam" id="TIGR01836">
    <property type="entry name" value="PHA_synth_III_C"/>
    <property type="match status" value="1"/>
</dbReference>
<dbReference type="UniPathway" id="UPA00917"/>
<reference evidence="9 10" key="1">
    <citation type="submission" date="2019-11" db="EMBL/GenBank/DDBJ databases">
        <title>Comparative genomics of hydrocarbon-degrading Desulfosarcina strains.</title>
        <authorList>
            <person name="Watanabe M."/>
            <person name="Kojima H."/>
            <person name="Fukui M."/>
        </authorList>
    </citation>
    <scope>NUCLEOTIDE SEQUENCE [LARGE SCALE GENOMIC DNA]</scope>
    <source>
        <strain evidence="9 10">28bB2T</strain>
    </source>
</reference>